<evidence type="ECO:0000313" key="5">
    <source>
        <dbReference type="EMBL" id="WXB86894.1"/>
    </source>
</evidence>
<protein>
    <submittedName>
        <fullName evidence="5">TetR/AcrR family transcriptional regulator</fullName>
    </submittedName>
</protein>
<evidence type="ECO:0000256" key="2">
    <source>
        <dbReference type="ARBA" id="ARBA00023125"/>
    </source>
</evidence>
<gene>
    <name evidence="5" type="ORF">WCV66_16740</name>
</gene>
<feature type="domain" description="HTH tetR-type" evidence="4">
    <location>
        <begin position="9"/>
        <end position="69"/>
    </location>
</feature>
<dbReference type="PANTHER" id="PTHR43479">
    <property type="entry name" value="ACREF/ENVCD OPERON REPRESSOR-RELATED"/>
    <property type="match status" value="1"/>
</dbReference>
<sequence>MAKVDRRILKSQEAIKNAVIELMSEKKYDDITIQNISDRANVSRGTIYLHYLDKYDLLEKLIEEHIHKMEEICESTSALEFIDANLPWFEYLEQNYLFFSTMLASKKGAPYFRNKFHEFLIEEFKDEVDVTSSGGKNYELQEDIILQFIVTSYVGLVEWWLTNEMPYPAEEMAKQVGILLDRNI</sequence>
<dbReference type="InterPro" id="IPR001647">
    <property type="entry name" value="HTH_TetR"/>
</dbReference>
<dbReference type="InterPro" id="IPR039532">
    <property type="entry name" value="TetR_C_Firmicutes"/>
</dbReference>
<reference evidence="5 6" key="1">
    <citation type="submission" date="2024-02" db="EMBL/GenBank/DDBJ databases">
        <title>Seven novel Bacillus-like species.</title>
        <authorList>
            <person name="Liu G."/>
        </authorList>
    </citation>
    <scope>NUCLEOTIDE SEQUENCE [LARGE SCALE GENOMIC DNA]</scope>
    <source>
        <strain evidence="5 6">FJAT-53654</strain>
    </source>
</reference>
<evidence type="ECO:0000256" key="3">
    <source>
        <dbReference type="PROSITE-ProRule" id="PRU00335"/>
    </source>
</evidence>
<dbReference type="Pfam" id="PF00440">
    <property type="entry name" value="TetR_N"/>
    <property type="match status" value="1"/>
</dbReference>
<organism evidence="5 6">
    <name type="scientific">Metabacillus rhizosphaerae</name>
    <dbReference type="NCBI Taxonomy" id="3117747"/>
    <lineage>
        <taxon>Bacteria</taxon>
        <taxon>Bacillati</taxon>
        <taxon>Bacillota</taxon>
        <taxon>Bacilli</taxon>
        <taxon>Bacillales</taxon>
        <taxon>Bacillaceae</taxon>
        <taxon>Metabacillus</taxon>
    </lineage>
</organism>
<dbReference type="Proteomes" id="UP001368328">
    <property type="component" value="Chromosome"/>
</dbReference>
<keyword evidence="6" id="KW-1185">Reference proteome</keyword>
<dbReference type="InterPro" id="IPR050624">
    <property type="entry name" value="HTH-type_Tx_Regulator"/>
</dbReference>
<keyword evidence="2 3" id="KW-0238">DNA-binding</keyword>
<dbReference type="PROSITE" id="PS50977">
    <property type="entry name" value="HTH_TETR_2"/>
    <property type="match status" value="1"/>
</dbReference>
<name>A0ABZ2MNM6_9BACI</name>
<dbReference type="Pfam" id="PF14278">
    <property type="entry name" value="TetR_C_8"/>
    <property type="match status" value="1"/>
</dbReference>
<dbReference type="Gene3D" id="1.10.357.10">
    <property type="entry name" value="Tetracycline Repressor, domain 2"/>
    <property type="match status" value="1"/>
</dbReference>
<dbReference type="EMBL" id="CP147403">
    <property type="protein sequence ID" value="WXB86894.1"/>
    <property type="molecule type" value="Genomic_DNA"/>
</dbReference>
<keyword evidence="1" id="KW-0678">Repressor</keyword>
<evidence type="ECO:0000256" key="1">
    <source>
        <dbReference type="ARBA" id="ARBA00022491"/>
    </source>
</evidence>
<feature type="DNA-binding region" description="H-T-H motif" evidence="3">
    <location>
        <begin position="32"/>
        <end position="51"/>
    </location>
</feature>
<dbReference type="InterPro" id="IPR009057">
    <property type="entry name" value="Homeodomain-like_sf"/>
</dbReference>
<dbReference type="SUPFAM" id="SSF46689">
    <property type="entry name" value="Homeodomain-like"/>
    <property type="match status" value="1"/>
</dbReference>
<dbReference type="PANTHER" id="PTHR43479:SF7">
    <property type="entry name" value="TETR-FAMILY TRANSCRIPTIONAL REGULATOR"/>
    <property type="match status" value="1"/>
</dbReference>
<evidence type="ECO:0000259" key="4">
    <source>
        <dbReference type="PROSITE" id="PS50977"/>
    </source>
</evidence>
<accession>A0ABZ2MNM6</accession>
<dbReference type="PRINTS" id="PR00455">
    <property type="entry name" value="HTHTETR"/>
</dbReference>
<evidence type="ECO:0000313" key="6">
    <source>
        <dbReference type="Proteomes" id="UP001368328"/>
    </source>
</evidence>
<proteinExistence type="predicted"/>
<dbReference type="RefSeq" id="WP_338786174.1">
    <property type="nucleotide sequence ID" value="NZ_CP147403.1"/>
</dbReference>